<protein>
    <submittedName>
        <fullName evidence="2">Uncharacterized protein</fullName>
    </submittedName>
</protein>
<gene>
    <name evidence="1" type="ORF">Xinn_03633</name>
    <name evidence="2" type="ORF">XIS1_40003</name>
</gene>
<evidence type="ECO:0000313" key="1">
    <source>
        <dbReference type="EMBL" id="PHM29997.1"/>
    </source>
</evidence>
<dbReference type="Proteomes" id="UP000196435">
    <property type="component" value="Unassembled WGS sequence"/>
</dbReference>
<dbReference type="EMBL" id="FTLG01000181">
    <property type="protein sequence ID" value="SIP73589.1"/>
    <property type="molecule type" value="Genomic_DNA"/>
</dbReference>
<dbReference type="EMBL" id="NIBU01000077">
    <property type="protein sequence ID" value="PHM29997.1"/>
    <property type="molecule type" value="Genomic_DNA"/>
</dbReference>
<evidence type="ECO:0000313" key="2">
    <source>
        <dbReference type="EMBL" id="SIP73589.1"/>
    </source>
</evidence>
<name>A0A1N6MXZ2_9GAMM</name>
<keyword evidence="4" id="KW-1185">Reference proteome</keyword>
<reference evidence="3" key="1">
    <citation type="submission" date="2016-12" db="EMBL/GenBank/DDBJ databases">
        <authorList>
            <person name="Gaudriault S."/>
        </authorList>
    </citation>
    <scope>NUCLEOTIDE SEQUENCE [LARGE SCALE GENOMIC DNA]</scope>
    <source>
        <strain evidence="3">HGB1681 (deposited as PTA-6826 in the American Type Culture Collection)</strain>
    </source>
</reference>
<dbReference type="RefSeq" id="WP_086952911.1">
    <property type="nucleotide sequence ID" value="NZ_CAWNQC010000278.1"/>
</dbReference>
<accession>A0A1N6MXZ2</accession>
<evidence type="ECO:0000313" key="3">
    <source>
        <dbReference type="Proteomes" id="UP000196435"/>
    </source>
</evidence>
<reference evidence="2" key="2">
    <citation type="submission" date="2016-12" db="EMBL/GenBank/DDBJ databases">
        <authorList>
            <person name="Song W.-J."/>
            <person name="Kurnit D.M."/>
        </authorList>
    </citation>
    <scope>NUCLEOTIDE SEQUENCE [LARGE SCALE GENOMIC DNA]</scope>
    <source>
        <strain evidence="2">HGB1681</strain>
    </source>
</reference>
<dbReference type="OrthoDB" id="6447763at2"/>
<sequence length="368" mass="42674">MKAKTQHNDQHENIYGLDKFRIEPVLKSKTGPIQLKVFANGKMQVGVVVVIQAKDDNDNIVTLSEDQLKSIKLINYDTGDVLSDEWTYDTVKNEYYHTFPGEPSSQIFDSLDEEQKNHTIQKQIYWVSTSNPEPMEIGAQVTLNNKQYNTLIGSSFKSSVIILGYPPILYNSDNLIIEEQKDIKKGKYKATRVDVSKWFPTRKKTEYLEWSQTNYYIKPKNGNAIKNACVWNTSHDCGRSNVQYRRFSYLTKHYNLYLFFLWGTYQKKNKLTGYPDVTTTIHTDNWLGTDSTFTASPQVHLDILNPGTGVVSVTKLYFKPPYADIWGFEFSFKPYFYFHDVYGNKSNNIRIIMNEDNQSFHLIDANND</sequence>
<evidence type="ECO:0000313" key="4">
    <source>
        <dbReference type="Proteomes" id="UP000224871"/>
    </source>
</evidence>
<dbReference type="Proteomes" id="UP000224871">
    <property type="component" value="Unassembled WGS sequence"/>
</dbReference>
<organism evidence="2 3">
    <name type="scientific">Xenorhabdus innexi</name>
    <dbReference type="NCBI Taxonomy" id="290109"/>
    <lineage>
        <taxon>Bacteria</taxon>
        <taxon>Pseudomonadati</taxon>
        <taxon>Pseudomonadota</taxon>
        <taxon>Gammaproteobacteria</taxon>
        <taxon>Enterobacterales</taxon>
        <taxon>Morganellaceae</taxon>
        <taxon>Xenorhabdus</taxon>
    </lineage>
</organism>
<reference evidence="1 4" key="3">
    <citation type="journal article" date="2017" name="Nat. Microbiol.">
        <title>Natural product diversity associated with the nematode symbionts Photorhabdus and Xenorhabdus.</title>
        <authorList>
            <person name="Tobias N.J."/>
            <person name="Wolff H."/>
            <person name="Djahanschiri B."/>
            <person name="Grundmann F."/>
            <person name="Kronenwerth M."/>
            <person name="Shi Y.M."/>
            <person name="Simonyi S."/>
            <person name="Grun P."/>
            <person name="Shapiro-Ilan D."/>
            <person name="Pidot S.J."/>
            <person name="Stinear T.P."/>
            <person name="Ebersberger I."/>
            <person name="Bode H.B."/>
        </authorList>
    </citation>
    <scope>NUCLEOTIDE SEQUENCE [LARGE SCALE GENOMIC DNA]</scope>
    <source>
        <strain evidence="1 4">DSM 16336</strain>
    </source>
</reference>
<dbReference type="AlphaFoldDB" id="A0A1N6MXZ2"/>
<proteinExistence type="predicted"/>